<sequence>MQKSVLELYCRLPLFSLQKMSLIRMTTILCNNQKFLELIMRCKFQRRHDKKLYARRGPEWQAVQEMANELVSQMCNCIKLNERIMEFLWPVCYRIMLWTSIYAPSIGNQFLRHFYWTDQGRIDNRRTAKHLIGNQNIFVRKRFVLACSVCLGKEIQEMWREMSSDDKMYFRAENHEKIRPLLLFWVHTMEGSDDVSRQFLNGACTCAFDNGLLDAVKYLLAISAEASRRRMALMYTCRFHNKIRDTSFLEEDELDIGYFLFFEMSDDNRRTYSGLVTVELTPLLHFSEREHFLNVLDKRLQPPLWGMVIGMFNTMFLNYHLEIIKDDDYRKNFVHIWRTIPASLKNDIANSYTGGRYLSLLIRDNFPFLLRKDAFEKISELTSLDSNPITSETSFGFHRDKWEFLHFLIEEGMVTIPTLKRFRRDIACDLKI</sequence>
<dbReference type="AlphaFoldDB" id="A0A4Y2S116"/>
<proteinExistence type="predicted"/>
<accession>A0A4Y2S116</accession>
<dbReference type="EMBL" id="BGPR01019072">
    <property type="protein sequence ID" value="GBN80890.1"/>
    <property type="molecule type" value="Genomic_DNA"/>
</dbReference>
<comment type="caution">
    <text evidence="1">The sequence shown here is derived from an EMBL/GenBank/DDBJ whole genome shotgun (WGS) entry which is preliminary data.</text>
</comment>
<evidence type="ECO:0000313" key="2">
    <source>
        <dbReference type="Proteomes" id="UP000499080"/>
    </source>
</evidence>
<protein>
    <submittedName>
        <fullName evidence="1">Uncharacterized protein</fullName>
    </submittedName>
</protein>
<reference evidence="1 2" key="1">
    <citation type="journal article" date="2019" name="Sci. Rep.">
        <title>Orb-weaving spider Araneus ventricosus genome elucidates the spidroin gene catalogue.</title>
        <authorList>
            <person name="Kono N."/>
            <person name="Nakamura H."/>
            <person name="Ohtoshi R."/>
            <person name="Moran D.A.P."/>
            <person name="Shinohara A."/>
            <person name="Yoshida Y."/>
            <person name="Fujiwara M."/>
            <person name="Mori M."/>
            <person name="Tomita M."/>
            <person name="Arakawa K."/>
        </authorList>
    </citation>
    <scope>NUCLEOTIDE SEQUENCE [LARGE SCALE GENOMIC DNA]</scope>
</reference>
<organism evidence="1 2">
    <name type="scientific">Araneus ventricosus</name>
    <name type="common">Orbweaver spider</name>
    <name type="synonym">Epeira ventricosa</name>
    <dbReference type="NCBI Taxonomy" id="182803"/>
    <lineage>
        <taxon>Eukaryota</taxon>
        <taxon>Metazoa</taxon>
        <taxon>Ecdysozoa</taxon>
        <taxon>Arthropoda</taxon>
        <taxon>Chelicerata</taxon>
        <taxon>Arachnida</taxon>
        <taxon>Araneae</taxon>
        <taxon>Araneomorphae</taxon>
        <taxon>Entelegynae</taxon>
        <taxon>Araneoidea</taxon>
        <taxon>Araneidae</taxon>
        <taxon>Araneus</taxon>
    </lineage>
</organism>
<keyword evidence="2" id="KW-1185">Reference proteome</keyword>
<name>A0A4Y2S116_ARAVE</name>
<gene>
    <name evidence="1" type="ORF">AVEN_16032_1</name>
</gene>
<evidence type="ECO:0000313" key="1">
    <source>
        <dbReference type="EMBL" id="GBN80890.1"/>
    </source>
</evidence>
<dbReference type="OrthoDB" id="6420529at2759"/>
<feature type="non-terminal residue" evidence="1">
    <location>
        <position position="432"/>
    </location>
</feature>
<dbReference type="Proteomes" id="UP000499080">
    <property type="component" value="Unassembled WGS sequence"/>
</dbReference>